<feature type="transmembrane region" description="Helical" evidence="7">
    <location>
        <begin position="469"/>
        <end position="488"/>
    </location>
</feature>
<dbReference type="RefSeq" id="WP_159173449.1">
    <property type="nucleotide sequence ID" value="NZ_LR732312.1"/>
</dbReference>
<feature type="transmembrane region" description="Helical" evidence="7">
    <location>
        <begin position="334"/>
        <end position="354"/>
    </location>
</feature>
<feature type="transmembrane region" description="Helical" evidence="7">
    <location>
        <begin position="12"/>
        <end position="37"/>
    </location>
</feature>
<evidence type="ECO:0000256" key="4">
    <source>
        <dbReference type="ARBA" id="ARBA00022692"/>
    </source>
</evidence>
<keyword evidence="5 7" id="KW-1133">Transmembrane helix</keyword>
<dbReference type="InterPro" id="IPR036259">
    <property type="entry name" value="MFS_trans_sf"/>
</dbReference>
<feature type="transmembrane region" description="Helical" evidence="7">
    <location>
        <begin position="394"/>
        <end position="417"/>
    </location>
</feature>
<dbReference type="Pfam" id="PF07690">
    <property type="entry name" value="MFS_1"/>
    <property type="match status" value="1"/>
</dbReference>
<feature type="transmembrane region" description="Helical" evidence="7">
    <location>
        <begin position="168"/>
        <end position="187"/>
    </location>
</feature>
<protein>
    <submittedName>
        <fullName evidence="9">Multidrug-efflux transporter</fullName>
    </submittedName>
</protein>
<dbReference type="EMBL" id="CABWKQ010000020">
    <property type="protein sequence ID" value="VWX36155.1"/>
    <property type="molecule type" value="Genomic_DNA"/>
</dbReference>
<feature type="transmembrane region" description="Helical" evidence="7">
    <location>
        <begin position="138"/>
        <end position="156"/>
    </location>
</feature>
<dbReference type="PANTHER" id="PTHR23501:SF170">
    <property type="entry name" value="MULTIDRUG RESISTANCE PROTEIN 3"/>
    <property type="match status" value="1"/>
</dbReference>
<dbReference type="InterPro" id="IPR004638">
    <property type="entry name" value="EmrB-like"/>
</dbReference>
<dbReference type="Gene3D" id="1.20.1720.10">
    <property type="entry name" value="Multidrug resistance protein D"/>
    <property type="match status" value="1"/>
</dbReference>
<comment type="subcellular location">
    <subcellularLocation>
        <location evidence="1">Cell membrane</location>
        <topology evidence="1">Multi-pass membrane protein</topology>
    </subcellularLocation>
</comment>
<dbReference type="SUPFAM" id="SSF103473">
    <property type="entry name" value="MFS general substrate transporter"/>
    <property type="match status" value="1"/>
</dbReference>
<feature type="transmembrane region" description="Helical" evidence="7">
    <location>
        <begin position="199"/>
        <end position="218"/>
    </location>
</feature>
<feature type="transmembrane region" description="Helical" evidence="7">
    <location>
        <begin position="49"/>
        <end position="68"/>
    </location>
</feature>
<dbReference type="AlphaFoldDB" id="A0A653IBP2"/>
<feature type="transmembrane region" description="Helical" evidence="7">
    <location>
        <begin position="360"/>
        <end position="382"/>
    </location>
</feature>
<evidence type="ECO:0000313" key="10">
    <source>
        <dbReference type="Proteomes" id="UP000439752"/>
    </source>
</evidence>
<dbReference type="Gene3D" id="1.20.1250.20">
    <property type="entry name" value="MFS general substrate transporter like domains"/>
    <property type="match status" value="1"/>
</dbReference>
<keyword evidence="10" id="KW-1185">Reference proteome</keyword>
<dbReference type="Proteomes" id="UP000439752">
    <property type="component" value="Unassembled WGS sequence"/>
</dbReference>
<feature type="transmembrane region" description="Helical" evidence="7">
    <location>
        <begin position="305"/>
        <end position="322"/>
    </location>
</feature>
<dbReference type="PANTHER" id="PTHR23501">
    <property type="entry name" value="MAJOR FACILITATOR SUPERFAMILY"/>
    <property type="match status" value="1"/>
</dbReference>
<feature type="domain" description="Major facilitator superfamily (MFS) profile" evidence="8">
    <location>
        <begin position="15"/>
        <end position="492"/>
    </location>
</feature>
<sequence length="507" mass="54254">MASTTTETKTKTNYVVLGLLIGILVAAMDNTIVATAMPTIVSELNGFDQYAWVTSAYMIATVAGMPIFGKLSDMYGRKRFFLFGMLLFIAGSILCGVADSITELSIYRAVQGLGGGALMPIAFTIIFDIFPPEKRGKVSGLFGAVFGISSIFGPLLGAVLTDAINWRWVFYINIPLGLIALALVSLFYKESPIHRTQKIDYAGAATLVAGLVTFLLGLELGGKEYAWSSPQILGLFGASLALFILFGLIERRATDPVITFSLFSRRLFAATQGVAFFYGFVFISASVFIPIFVQGVFGGSATNSGLILMPMLIASVVSAQLGGRLPNKYGFRNVMMLSAVFFVLGVYLLSTMSLETTRTAVTIYMIILGFGVGFSFSLLNLASINGIEMKRRGAATSMGSTFRTIGMTLGVTILGIVQSRTFTSSVSEQLPGGSAPDGGQFPTAAAFSKMPPEVATAIKTALADSISSVYMWALIPAILGVIFVFFMGNERPILKEEQGDRPQTKQA</sequence>
<dbReference type="CDD" id="cd17502">
    <property type="entry name" value="MFS_Azr1_MDR_like"/>
    <property type="match status" value="1"/>
</dbReference>
<accession>A0A653IBP2</accession>
<keyword evidence="4 7" id="KW-0812">Transmembrane</keyword>
<dbReference type="GO" id="GO:0022857">
    <property type="term" value="F:transmembrane transporter activity"/>
    <property type="evidence" value="ECO:0007669"/>
    <property type="project" value="InterPro"/>
</dbReference>
<evidence type="ECO:0000256" key="1">
    <source>
        <dbReference type="ARBA" id="ARBA00004651"/>
    </source>
</evidence>
<organism evidence="9 10">
    <name type="scientific">Exiguobacterium oxidotolerans</name>
    <dbReference type="NCBI Taxonomy" id="223958"/>
    <lineage>
        <taxon>Bacteria</taxon>
        <taxon>Bacillati</taxon>
        <taxon>Bacillota</taxon>
        <taxon>Bacilli</taxon>
        <taxon>Bacillales</taxon>
        <taxon>Bacillales Family XII. Incertae Sedis</taxon>
        <taxon>Exiguobacterium</taxon>
    </lineage>
</organism>
<evidence type="ECO:0000256" key="3">
    <source>
        <dbReference type="ARBA" id="ARBA00022475"/>
    </source>
</evidence>
<name>A0A653IBP2_9BACL</name>
<keyword evidence="6 7" id="KW-0472">Membrane</keyword>
<feature type="transmembrane region" description="Helical" evidence="7">
    <location>
        <begin position="113"/>
        <end position="131"/>
    </location>
</feature>
<dbReference type="InterPro" id="IPR011701">
    <property type="entry name" value="MFS"/>
</dbReference>
<dbReference type="InterPro" id="IPR020846">
    <property type="entry name" value="MFS_dom"/>
</dbReference>
<feature type="transmembrane region" description="Helical" evidence="7">
    <location>
        <begin position="270"/>
        <end position="293"/>
    </location>
</feature>
<evidence type="ECO:0000313" key="9">
    <source>
        <dbReference type="EMBL" id="VWX36155.1"/>
    </source>
</evidence>
<feature type="transmembrane region" description="Helical" evidence="7">
    <location>
        <begin position="230"/>
        <end position="249"/>
    </location>
</feature>
<evidence type="ECO:0000256" key="5">
    <source>
        <dbReference type="ARBA" id="ARBA00022989"/>
    </source>
</evidence>
<dbReference type="NCBIfam" id="TIGR00711">
    <property type="entry name" value="efflux_EmrB"/>
    <property type="match status" value="1"/>
</dbReference>
<keyword evidence="3" id="KW-1003">Cell membrane</keyword>
<reference evidence="9 10" key="1">
    <citation type="submission" date="2019-10" db="EMBL/GenBank/DDBJ databases">
        <authorList>
            <person name="Karimi E."/>
        </authorList>
    </citation>
    <scope>NUCLEOTIDE SEQUENCE [LARGE SCALE GENOMIC DNA]</scope>
    <source>
        <strain evidence="9">Exiguobacterium sp. 9Y</strain>
    </source>
</reference>
<gene>
    <name evidence="9" type="primary">mdr</name>
    <name evidence="9" type="ORF">EXIGUO9Y_270162</name>
</gene>
<dbReference type="PROSITE" id="PS50850">
    <property type="entry name" value="MFS"/>
    <property type="match status" value="1"/>
</dbReference>
<evidence type="ECO:0000259" key="8">
    <source>
        <dbReference type="PROSITE" id="PS50850"/>
    </source>
</evidence>
<proteinExistence type="predicted"/>
<evidence type="ECO:0000256" key="7">
    <source>
        <dbReference type="SAM" id="Phobius"/>
    </source>
</evidence>
<feature type="transmembrane region" description="Helical" evidence="7">
    <location>
        <begin position="80"/>
        <end position="101"/>
    </location>
</feature>
<keyword evidence="2" id="KW-0813">Transport</keyword>
<evidence type="ECO:0000256" key="2">
    <source>
        <dbReference type="ARBA" id="ARBA00022448"/>
    </source>
</evidence>
<dbReference type="GO" id="GO:0005886">
    <property type="term" value="C:plasma membrane"/>
    <property type="evidence" value="ECO:0007669"/>
    <property type="project" value="UniProtKB-SubCell"/>
</dbReference>
<dbReference type="FunFam" id="1.20.1720.10:FF:000004">
    <property type="entry name" value="EmrB/QacA family drug resistance transporter"/>
    <property type="match status" value="1"/>
</dbReference>
<evidence type="ECO:0000256" key="6">
    <source>
        <dbReference type="ARBA" id="ARBA00023136"/>
    </source>
</evidence>